<keyword evidence="5 6" id="KW-0472">Membrane</keyword>
<evidence type="ECO:0000256" key="6">
    <source>
        <dbReference type="SAM" id="Phobius"/>
    </source>
</evidence>
<dbReference type="AlphaFoldDB" id="A0A7C4D7H5"/>
<feature type="transmembrane region" description="Helical" evidence="6">
    <location>
        <begin position="29"/>
        <end position="46"/>
    </location>
</feature>
<reference evidence="7" key="1">
    <citation type="journal article" date="2020" name="mSystems">
        <title>Genome- and Community-Level Interaction Insights into Carbon Utilization and Element Cycling Functions of Hydrothermarchaeota in Hydrothermal Sediment.</title>
        <authorList>
            <person name="Zhou Z."/>
            <person name="Liu Y."/>
            <person name="Xu W."/>
            <person name="Pan J."/>
            <person name="Luo Z.H."/>
            <person name="Li M."/>
        </authorList>
    </citation>
    <scope>NUCLEOTIDE SEQUENCE [LARGE SCALE GENOMIC DNA]</scope>
    <source>
        <strain evidence="7">SpSt-642</strain>
    </source>
</reference>
<dbReference type="SUPFAM" id="SSF81345">
    <property type="entry name" value="ABC transporter involved in vitamin B12 uptake, BtuC"/>
    <property type="match status" value="1"/>
</dbReference>
<evidence type="ECO:0000256" key="5">
    <source>
        <dbReference type="ARBA" id="ARBA00023136"/>
    </source>
</evidence>
<name>A0A7C4D7H5_STAMA</name>
<dbReference type="EMBL" id="DTBJ01000032">
    <property type="protein sequence ID" value="HGM58774.1"/>
    <property type="molecule type" value="Genomic_DNA"/>
</dbReference>
<sequence>MNKTLYLVSILPLLIYIAILMLIVEHSWVITMLSIGLAYGSLSYLISIRKLYYLAEASPHIALFIFTLSIIITGFYGLESFLLSITIGIFTITLLGLTTGKTRDLDKSLSLLIGLSSSFNVLALYSLLKTNPRGLSFTTIFIGDPLLTTTREAYVSLAIALFTLTTITVTLREQLIISIDRDFAKISSIKTWLYDSLAYATLAINTIGLLRITGFILQHVLALLPSVAISMIKKSLWESYLLTIVSTTYIALASLNVSILLGVPPSGIIGLAYIVYFIIIYLKR</sequence>
<dbReference type="InterPro" id="IPR001626">
    <property type="entry name" value="ABC_TroCD"/>
</dbReference>
<evidence type="ECO:0000313" key="7">
    <source>
        <dbReference type="EMBL" id="HGM58774.1"/>
    </source>
</evidence>
<feature type="transmembrane region" description="Helical" evidence="6">
    <location>
        <begin position="53"/>
        <end position="75"/>
    </location>
</feature>
<dbReference type="InterPro" id="IPR037294">
    <property type="entry name" value="ABC_BtuC-like"/>
</dbReference>
<organism evidence="7">
    <name type="scientific">Staphylothermus marinus</name>
    <dbReference type="NCBI Taxonomy" id="2280"/>
    <lineage>
        <taxon>Archaea</taxon>
        <taxon>Thermoproteota</taxon>
        <taxon>Thermoprotei</taxon>
        <taxon>Desulfurococcales</taxon>
        <taxon>Desulfurococcaceae</taxon>
        <taxon>Staphylothermus</taxon>
    </lineage>
</organism>
<evidence type="ECO:0000256" key="4">
    <source>
        <dbReference type="ARBA" id="ARBA00022989"/>
    </source>
</evidence>
<comment type="caution">
    <text evidence="7">The sequence shown here is derived from an EMBL/GenBank/DDBJ whole genome shotgun (WGS) entry which is preliminary data.</text>
</comment>
<dbReference type="PANTHER" id="PTHR30477">
    <property type="entry name" value="ABC-TRANSPORTER METAL-BINDING PROTEIN"/>
    <property type="match status" value="1"/>
</dbReference>
<feature type="transmembrane region" description="Helical" evidence="6">
    <location>
        <begin position="5"/>
        <end position="23"/>
    </location>
</feature>
<feature type="transmembrane region" description="Helical" evidence="6">
    <location>
        <begin position="216"/>
        <end position="232"/>
    </location>
</feature>
<evidence type="ECO:0008006" key="8">
    <source>
        <dbReference type="Google" id="ProtNLM"/>
    </source>
</evidence>
<comment type="subcellular location">
    <subcellularLocation>
        <location evidence="1">Membrane</location>
        <topology evidence="1">Multi-pass membrane protein</topology>
    </subcellularLocation>
</comment>
<proteinExistence type="inferred from homology"/>
<dbReference type="Pfam" id="PF00950">
    <property type="entry name" value="ABC-3"/>
    <property type="match status" value="1"/>
</dbReference>
<evidence type="ECO:0000256" key="1">
    <source>
        <dbReference type="ARBA" id="ARBA00004141"/>
    </source>
</evidence>
<feature type="transmembrane region" description="Helical" evidence="6">
    <location>
        <begin position="265"/>
        <end position="282"/>
    </location>
</feature>
<gene>
    <name evidence="7" type="ORF">ENU14_04240</name>
</gene>
<keyword evidence="4 6" id="KW-1133">Transmembrane helix</keyword>
<protein>
    <recommendedName>
        <fullName evidence="8">Metal ABC transporter permease</fullName>
    </recommendedName>
</protein>
<accession>A0A7C4D7H5</accession>
<dbReference type="PANTHER" id="PTHR30477:SF21">
    <property type="entry name" value="ABC-3 PROTEIN"/>
    <property type="match status" value="1"/>
</dbReference>
<feature type="transmembrane region" description="Helical" evidence="6">
    <location>
        <begin position="153"/>
        <end position="171"/>
    </location>
</feature>
<keyword evidence="3 6" id="KW-0812">Transmembrane</keyword>
<feature type="transmembrane region" description="Helical" evidence="6">
    <location>
        <begin position="239"/>
        <end position="259"/>
    </location>
</feature>
<evidence type="ECO:0000256" key="2">
    <source>
        <dbReference type="ARBA" id="ARBA00008034"/>
    </source>
</evidence>
<dbReference type="GO" id="GO:0055085">
    <property type="term" value="P:transmembrane transport"/>
    <property type="evidence" value="ECO:0007669"/>
    <property type="project" value="InterPro"/>
</dbReference>
<feature type="transmembrane region" description="Helical" evidence="6">
    <location>
        <begin position="109"/>
        <end position="128"/>
    </location>
</feature>
<comment type="similarity">
    <text evidence="2">Belongs to the ABC-3 integral membrane protein family.</text>
</comment>
<dbReference type="GO" id="GO:0043190">
    <property type="term" value="C:ATP-binding cassette (ABC) transporter complex"/>
    <property type="evidence" value="ECO:0007669"/>
    <property type="project" value="InterPro"/>
</dbReference>
<evidence type="ECO:0000256" key="3">
    <source>
        <dbReference type="ARBA" id="ARBA00022692"/>
    </source>
</evidence>